<keyword evidence="2" id="KW-1185">Reference proteome</keyword>
<name>A0A9P5XZ35_9AGAR</name>
<gene>
    <name evidence="1" type="ORF">BDZ94DRAFT_1268359</name>
</gene>
<dbReference type="EMBL" id="MU150317">
    <property type="protein sequence ID" value="KAF9459405.1"/>
    <property type="molecule type" value="Genomic_DNA"/>
</dbReference>
<proteinExistence type="predicted"/>
<dbReference type="Proteomes" id="UP000807353">
    <property type="component" value="Unassembled WGS sequence"/>
</dbReference>
<sequence>MDPHLACWAQLAPGSGHFYLIYTRFYSLSFELGHAVLATAHARRLHNCQTKNLKSVSGQAPKTHTVTVEEDRCWGGMWSITYMSK</sequence>
<evidence type="ECO:0000313" key="2">
    <source>
        <dbReference type="Proteomes" id="UP000807353"/>
    </source>
</evidence>
<dbReference type="AlphaFoldDB" id="A0A9P5XZ35"/>
<reference evidence="1" key="1">
    <citation type="submission" date="2020-11" db="EMBL/GenBank/DDBJ databases">
        <authorList>
            <consortium name="DOE Joint Genome Institute"/>
            <person name="Ahrendt S."/>
            <person name="Riley R."/>
            <person name="Andreopoulos W."/>
            <person name="Labutti K."/>
            <person name="Pangilinan J."/>
            <person name="Ruiz-Duenas F.J."/>
            <person name="Barrasa J.M."/>
            <person name="Sanchez-Garcia M."/>
            <person name="Camarero S."/>
            <person name="Miyauchi S."/>
            <person name="Serrano A."/>
            <person name="Linde D."/>
            <person name="Babiker R."/>
            <person name="Drula E."/>
            <person name="Ayuso-Fernandez I."/>
            <person name="Pacheco R."/>
            <person name="Padilla G."/>
            <person name="Ferreira P."/>
            <person name="Barriuso J."/>
            <person name="Kellner H."/>
            <person name="Castanera R."/>
            <person name="Alfaro M."/>
            <person name="Ramirez L."/>
            <person name="Pisabarro A.G."/>
            <person name="Kuo A."/>
            <person name="Tritt A."/>
            <person name="Lipzen A."/>
            <person name="He G."/>
            <person name="Yan M."/>
            <person name="Ng V."/>
            <person name="Cullen D."/>
            <person name="Martin F."/>
            <person name="Rosso M.-N."/>
            <person name="Henrissat B."/>
            <person name="Hibbett D."/>
            <person name="Martinez A.T."/>
            <person name="Grigoriev I.V."/>
        </authorList>
    </citation>
    <scope>NUCLEOTIDE SEQUENCE</scope>
    <source>
        <strain evidence="1">CBS 247.69</strain>
    </source>
</reference>
<organism evidence="1 2">
    <name type="scientific">Collybia nuda</name>
    <dbReference type="NCBI Taxonomy" id="64659"/>
    <lineage>
        <taxon>Eukaryota</taxon>
        <taxon>Fungi</taxon>
        <taxon>Dikarya</taxon>
        <taxon>Basidiomycota</taxon>
        <taxon>Agaricomycotina</taxon>
        <taxon>Agaricomycetes</taxon>
        <taxon>Agaricomycetidae</taxon>
        <taxon>Agaricales</taxon>
        <taxon>Tricholomatineae</taxon>
        <taxon>Clitocybaceae</taxon>
        <taxon>Collybia</taxon>
    </lineage>
</organism>
<accession>A0A9P5XZ35</accession>
<protein>
    <submittedName>
        <fullName evidence="1">Uncharacterized protein</fullName>
    </submittedName>
</protein>
<evidence type="ECO:0000313" key="1">
    <source>
        <dbReference type="EMBL" id="KAF9459405.1"/>
    </source>
</evidence>
<comment type="caution">
    <text evidence="1">The sequence shown here is derived from an EMBL/GenBank/DDBJ whole genome shotgun (WGS) entry which is preliminary data.</text>
</comment>